<dbReference type="InterPro" id="IPR001242">
    <property type="entry name" value="Condensation_dom"/>
</dbReference>
<dbReference type="Gene3D" id="3.30.300.30">
    <property type="match status" value="1"/>
</dbReference>
<sequence length="852" mass="91532">MTISSKSPLDYWRTQLADPPILNLPTDRPYTVDCAPSVAVVDFTVPDDVAAGLLELARRHDAAVSTILVAAYAVVLGWHTGQDDLLIGIPGTAHAAAPVLVLRTRLGDDPTFAELVDRTRVSMSEAYAHQDVRFEELVDALVHDHDRSRSPLVQTLFDHVVAGQARPPVQAVDLRLMVVGSAGRFEYATALFDRSRIERMVEHLLQVLARVVSDPERPVSQLPVLSAAERELLAGWNATDAVLPAVNGVHALFEAQAARSPDIAAVVTDDGLVVTYAQLNARADQLASQLTGLGVGAETVVGLCLNRGIDTITAILAVWKAGGAYLPLDPAHPAERLAYMLGDSGAAVLITTGALRDRTESSLPAVVLDDPTTATVPNGQPRQRVHPEQAAYVIYTSGSTGRPKGVIATHHGLINYTLAIPTRTGTGRPGGRYALLQPATTDFGNTIILAALSTGGSLYLPDPDRTIDPGYLATFLHTHHIDYLKIVPSHLAALTTDHPLPELLPAHTLILGGERTPTTLAADLEDLPVQLINHYGPTETTIGVSTHTGSHTGATIGRPIANTRAHILDRHLNPVPIGTTGELHIAGAGITRGYTGQPAQTAERFIANPFADDGSRLYRTGDLARWQPNGHLEYLGRADHQIKIRGHRVEPAEIQTALTTHPAITTAVVTAHDMRLIAYLVPADKGLPPTSELRAHLGQTLPDHMIPAQFIELAQLPLTANGKLDRAALPAPDSIRPDLINTYQPPTTPTEELLTTIWTRLLGLDRVGVTDNFIDLGGHSLLAIEAIAAIRTTFDIDLRVEEFFDAATVRNVAELVEIKIMQEIEQMSDDEVLRGLGSQPQNAGTDEGEALR</sequence>
<dbReference type="PANTHER" id="PTHR45527">
    <property type="entry name" value="NONRIBOSOMAL PEPTIDE SYNTHETASE"/>
    <property type="match status" value="1"/>
</dbReference>
<dbReference type="InterPro" id="IPR045851">
    <property type="entry name" value="AMP-bd_C_sf"/>
</dbReference>
<proteinExistence type="predicted"/>
<dbReference type="InterPro" id="IPR000873">
    <property type="entry name" value="AMP-dep_synth/lig_dom"/>
</dbReference>
<dbReference type="InterPro" id="IPR020806">
    <property type="entry name" value="PKS_PP-bd"/>
</dbReference>
<dbReference type="InterPro" id="IPR009081">
    <property type="entry name" value="PP-bd_ACP"/>
</dbReference>
<dbReference type="InterPro" id="IPR025110">
    <property type="entry name" value="AMP-bd_C"/>
</dbReference>
<dbReference type="Gene3D" id="3.30.559.30">
    <property type="entry name" value="Nonribosomal peptide synthetase, condensation domain"/>
    <property type="match status" value="1"/>
</dbReference>
<evidence type="ECO:0000313" key="6">
    <source>
        <dbReference type="Proteomes" id="UP001500620"/>
    </source>
</evidence>
<evidence type="ECO:0000256" key="2">
    <source>
        <dbReference type="ARBA" id="ARBA00022450"/>
    </source>
</evidence>
<dbReference type="SUPFAM" id="SSF47336">
    <property type="entry name" value="ACP-like"/>
    <property type="match status" value="1"/>
</dbReference>
<evidence type="ECO:0000259" key="4">
    <source>
        <dbReference type="PROSITE" id="PS50075"/>
    </source>
</evidence>
<name>A0ABP8DW77_9ACTN</name>
<evidence type="ECO:0000313" key="5">
    <source>
        <dbReference type="EMBL" id="GAA4264270.1"/>
    </source>
</evidence>
<dbReference type="SMART" id="SM00823">
    <property type="entry name" value="PKS_PP"/>
    <property type="match status" value="1"/>
</dbReference>
<gene>
    <name evidence="5" type="ORF">GCM10022255_116350</name>
</gene>
<dbReference type="PROSITE" id="PS50075">
    <property type="entry name" value="CARRIER"/>
    <property type="match status" value="1"/>
</dbReference>
<dbReference type="InterPro" id="IPR036736">
    <property type="entry name" value="ACP-like_sf"/>
</dbReference>
<keyword evidence="3" id="KW-0597">Phosphoprotein</keyword>
<dbReference type="PANTHER" id="PTHR45527:SF1">
    <property type="entry name" value="FATTY ACID SYNTHASE"/>
    <property type="match status" value="1"/>
</dbReference>
<dbReference type="Gene3D" id="1.10.1200.10">
    <property type="entry name" value="ACP-like"/>
    <property type="match status" value="1"/>
</dbReference>
<feature type="domain" description="Carrier" evidence="4">
    <location>
        <begin position="745"/>
        <end position="820"/>
    </location>
</feature>
<dbReference type="Pfam" id="PF00501">
    <property type="entry name" value="AMP-binding"/>
    <property type="match status" value="1"/>
</dbReference>
<evidence type="ECO:0000256" key="3">
    <source>
        <dbReference type="ARBA" id="ARBA00022553"/>
    </source>
</evidence>
<organism evidence="5 6">
    <name type="scientific">Dactylosporangium darangshiense</name>
    <dbReference type="NCBI Taxonomy" id="579108"/>
    <lineage>
        <taxon>Bacteria</taxon>
        <taxon>Bacillati</taxon>
        <taxon>Actinomycetota</taxon>
        <taxon>Actinomycetes</taxon>
        <taxon>Micromonosporales</taxon>
        <taxon>Micromonosporaceae</taxon>
        <taxon>Dactylosporangium</taxon>
    </lineage>
</organism>
<dbReference type="Pfam" id="PF00550">
    <property type="entry name" value="PP-binding"/>
    <property type="match status" value="1"/>
</dbReference>
<dbReference type="InterPro" id="IPR006162">
    <property type="entry name" value="Ppantetheine_attach_site"/>
</dbReference>
<keyword evidence="6" id="KW-1185">Reference proteome</keyword>
<reference evidence="6" key="1">
    <citation type="journal article" date="2019" name="Int. J. Syst. Evol. Microbiol.">
        <title>The Global Catalogue of Microorganisms (GCM) 10K type strain sequencing project: providing services to taxonomists for standard genome sequencing and annotation.</title>
        <authorList>
            <consortium name="The Broad Institute Genomics Platform"/>
            <consortium name="The Broad Institute Genome Sequencing Center for Infectious Disease"/>
            <person name="Wu L."/>
            <person name="Ma J."/>
        </authorList>
    </citation>
    <scope>NUCLEOTIDE SEQUENCE [LARGE SCALE GENOMIC DNA]</scope>
    <source>
        <strain evidence="6">JCM 17441</strain>
    </source>
</reference>
<dbReference type="Proteomes" id="UP001500620">
    <property type="component" value="Unassembled WGS sequence"/>
</dbReference>
<keyword evidence="2" id="KW-0596">Phosphopantetheine</keyword>
<dbReference type="Gene3D" id="2.30.38.10">
    <property type="entry name" value="Luciferase, Domain 3"/>
    <property type="match status" value="1"/>
</dbReference>
<evidence type="ECO:0000256" key="1">
    <source>
        <dbReference type="ARBA" id="ARBA00001957"/>
    </source>
</evidence>
<dbReference type="Pfam" id="PF13193">
    <property type="entry name" value="AMP-binding_C"/>
    <property type="match status" value="1"/>
</dbReference>
<dbReference type="EMBL" id="BAABAT010000127">
    <property type="protein sequence ID" value="GAA4264270.1"/>
    <property type="molecule type" value="Genomic_DNA"/>
</dbReference>
<dbReference type="SUPFAM" id="SSF52777">
    <property type="entry name" value="CoA-dependent acyltransferases"/>
    <property type="match status" value="1"/>
</dbReference>
<dbReference type="InterPro" id="IPR020845">
    <property type="entry name" value="AMP-binding_CS"/>
</dbReference>
<dbReference type="Gene3D" id="3.40.50.980">
    <property type="match status" value="2"/>
</dbReference>
<dbReference type="PROSITE" id="PS00012">
    <property type="entry name" value="PHOSPHOPANTETHEINE"/>
    <property type="match status" value="1"/>
</dbReference>
<dbReference type="CDD" id="cd05930">
    <property type="entry name" value="A_NRPS"/>
    <property type="match status" value="1"/>
</dbReference>
<comment type="caution">
    <text evidence="5">The sequence shown here is derived from an EMBL/GenBank/DDBJ whole genome shotgun (WGS) entry which is preliminary data.</text>
</comment>
<dbReference type="SUPFAM" id="SSF56801">
    <property type="entry name" value="Acetyl-CoA synthetase-like"/>
    <property type="match status" value="1"/>
</dbReference>
<dbReference type="RefSeq" id="WP_345144816.1">
    <property type="nucleotide sequence ID" value="NZ_BAABAT010000127.1"/>
</dbReference>
<dbReference type="PROSITE" id="PS00455">
    <property type="entry name" value="AMP_BINDING"/>
    <property type="match status" value="1"/>
</dbReference>
<comment type="cofactor">
    <cofactor evidence="1">
        <name>pantetheine 4'-phosphate</name>
        <dbReference type="ChEBI" id="CHEBI:47942"/>
    </cofactor>
</comment>
<dbReference type="InterPro" id="IPR010071">
    <property type="entry name" value="AA_adenyl_dom"/>
</dbReference>
<dbReference type="Pfam" id="PF00668">
    <property type="entry name" value="Condensation"/>
    <property type="match status" value="1"/>
</dbReference>
<accession>A0ABP8DW77</accession>
<dbReference type="NCBIfam" id="TIGR01733">
    <property type="entry name" value="AA-adenyl-dom"/>
    <property type="match status" value="1"/>
</dbReference>
<protein>
    <recommendedName>
        <fullName evidence="4">Carrier domain-containing protein</fullName>
    </recommendedName>
</protein>